<proteinExistence type="predicted"/>
<dbReference type="EMBL" id="JACXVP010000009">
    <property type="protein sequence ID" value="KAG5587002.1"/>
    <property type="molecule type" value="Genomic_DNA"/>
</dbReference>
<dbReference type="OrthoDB" id="1262376at2759"/>
<sequence>MSLELGSDGFGVGVFGGFSELEALSLHGLCSSVEEEGEWLGWSCLELGAAGCLRLRPARWWWRERREEDENEWRFWVVSSDVCWPEKGGVMDVFVHLFGGHSVVEFCLKKKIMNGAFGLPEIGRNPGFKEATKMSILSKTWMQAWSTLPNLKFIVHRRKGDIQIVDTIMERYRDGEVPIEKFELSKFFGDSHPVFPLVDKWLDIAIQNGVKDLILNYTSYPMPIFAILRAKSFKKIDSEELSSFASLRDQVSFPEGLEDLGLWGHMGD</sequence>
<accession>A0A9J5XH32</accession>
<name>A0A9J5XH32_SOLCO</name>
<dbReference type="PANTHER" id="PTHR31639:SF42">
    <property type="entry name" value="OS02G0160200 PROTEIN"/>
    <property type="match status" value="1"/>
</dbReference>
<evidence type="ECO:0000313" key="2">
    <source>
        <dbReference type="Proteomes" id="UP000824120"/>
    </source>
</evidence>
<evidence type="ECO:0000313" key="1">
    <source>
        <dbReference type="EMBL" id="KAG5587002.1"/>
    </source>
</evidence>
<dbReference type="PANTHER" id="PTHR31639">
    <property type="entry name" value="F-BOX PROTEIN-LIKE"/>
    <property type="match status" value="1"/>
</dbReference>
<keyword evidence="2" id="KW-1185">Reference proteome</keyword>
<protein>
    <submittedName>
        <fullName evidence="1">Uncharacterized protein</fullName>
    </submittedName>
</protein>
<organism evidence="1 2">
    <name type="scientific">Solanum commersonii</name>
    <name type="common">Commerson's wild potato</name>
    <name type="synonym">Commerson's nightshade</name>
    <dbReference type="NCBI Taxonomy" id="4109"/>
    <lineage>
        <taxon>Eukaryota</taxon>
        <taxon>Viridiplantae</taxon>
        <taxon>Streptophyta</taxon>
        <taxon>Embryophyta</taxon>
        <taxon>Tracheophyta</taxon>
        <taxon>Spermatophyta</taxon>
        <taxon>Magnoliopsida</taxon>
        <taxon>eudicotyledons</taxon>
        <taxon>Gunneridae</taxon>
        <taxon>Pentapetalae</taxon>
        <taxon>asterids</taxon>
        <taxon>lamiids</taxon>
        <taxon>Solanales</taxon>
        <taxon>Solanaceae</taxon>
        <taxon>Solanoideae</taxon>
        <taxon>Solaneae</taxon>
        <taxon>Solanum</taxon>
    </lineage>
</organism>
<comment type="caution">
    <text evidence="1">The sequence shown here is derived from an EMBL/GenBank/DDBJ whole genome shotgun (WGS) entry which is preliminary data.</text>
</comment>
<dbReference type="AlphaFoldDB" id="A0A9J5XH32"/>
<reference evidence="1 2" key="1">
    <citation type="submission" date="2020-09" db="EMBL/GenBank/DDBJ databases">
        <title>De no assembly of potato wild relative species, Solanum commersonii.</title>
        <authorList>
            <person name="Cho K."/>
        </authorList>
    </citation>
    <scope>NUCLEOTIDE SEQUENCE [LARGE SCALE GENOMIC DNA]</scope>
    <source>
        <strain evidence="1">LZ3.2</strain>
        <tissue evidence="1">Leaf</tissue>
    </source>
</reference>
<dbReference type="Proteomes" id="UP000824120">
    <property type="component" value="Chromosome 9"/>
</dbReference>
<gene>
    <name evidence="1" type="ORF">H5410_047436</name>
</gene>